<accession>A0AAW0WHK1</accession>
<evidence type="ECO:0000313" key="1">
    <source>
        <dbReference type="EMBL" id="KAK8727173.1"/>
    </source>
</evidence>
<reference evidence="1 2" key="1">
    <citation type="journal article" date="2024" name="BMC Genomics">
        <title>Genome assembly of redclaw crayfish (Cherax quadricarinatus) provides insights into its immune adaptation and hypoxia tolerance.</title>
        <authorList>
            <person name="Liu Z."/>
            <person name="Zheng J."/>
            <person name="Li H."/>
            <person name="Fang K."/>
            <person name="Wang S."/>
            <person name="He J."/>
            <person name="Zhou D."/>
            <person name="Weng S."/>
            <person name="Chi M."/>
            <person name="Gu Z."/>
            <person name="He J."/>
            <person name="Li F."/>
            <person name="Wang M."/>
        </authorList>
    </citation>
    <scope>NUCLEOTIDE SEQUENCE [LARGE SCALE GENOMIC DNA]</scope>
    <source>
        <strain evidence="1">ZL_2023a</strain>
    </source>
</reference>
<dbReference type="Proteomes" id="UP001445076">
    <property type="component" value="Unassembled WGS sequence"/>
</dbReference>
<dbReference type="AlphaFoldDB" id="A0AAW0WHK1"/>
<name>A0AAW0WHK1_CHEQU</name>
<proteinExistence type="predicted"/>
<keyword evidence="2" id="KW-1185">Reference proteome</keyword>
<gene>
    <name evidence="1" type="ORF">OTU49_009729</name>
</gene>
<dbReference type="EMBL" id="JARKIK010000076">
    <property type="protein sequence ID" value="KAK8727173.1"/>
    <property type="molecule type" value="Genomic_DNA"/>
</dbReference>
<sequence length="134" mass="15029">MASRIAFLERYESNTSQKIYQDHTYFGIAPELTWEQYTGRYTSSGAQCGTAEGHNTADWLSEAVLMAAPQDDMQDQASFTTINMPQQQLELNSGTGFSLRRVINACSSVITSLINIPSRVYGAIRRDKTRLLPR</sequence>
<protein>
    <submittedName>
        <fullName evidence="1">Uncharacterized protein</fullName>
    </submittedName>
</protein>
<organism evidence="1 2">
    <name type="scientific">Cherax quadricarinatus</name>
    <name type="common">Australian red claw crayfish</name>
    <dbReference type="NCBI Taxonomy" id="27406"/>
    <lineage>
        <taxon>Eukaryota</taxon>
        <taxon>Metazoa</taxon>
        <taxon>Ecdysozoa</taxon>
        <taxon>Arthropoda</taxon>
        <taxon>Crustacea</taxon>
        <taxon>Multicrustacea</taxon>
        <taxon>Malacostraca</taxon>
        <taxon>Eumalacostraca</taxon>
        <taxon>Eucarida</taxon>
        <taxon>Decapoda</taxon>
        <taxon>Pleocyemata</taxon>
        <taxon>Astacidea</taxon>
        <taxon>Parastacoidea</taxon>
        <taxon>Parastacidae</taxon>
        <taxon>Cherax</taxon>
    </lineage>
</organism>
<evidence type="ECO:0000313" key="2">
    <source>
        <dbReference type="Proteomes" id="UP001445076"/>
    </source>
</evidence>
<comment type="caution">
    <text evidence="1">The sequence shown here is derived from an EMBL/GenBank/DDBJ whole genome shotgun (WGS) entry which is preliminary data.</text>
</comment>